<accession>A0A9N9GYM7</accession>
<reference evidence="1" key="1">
    <citation type="submission" date="2021-06" db="EMBL/GenBank/DDBJ databases">
        <authorList>
            <person name="Kallberg Y."/>
            <person name="Tangrot J."/>
            <person name="Rosling A."/>
        </authorList>
    </citation>
    <scope>NUCLEOTIDE SEQUENCE</scope>
    <source>
        <strain evidence="1">FL966</strain>
    </source>
</reference>
<proteinExistence type="predicted"/>
<evidence type="ECO:0000313" key="2">
    <source>
        <dbReference type="Proteomes" id="UP000789759"/>
    </source>
</evidence>
<dbReference type="AlphaFoldDB" id="A0A9N9GYM7"/>
<sequence>MTGWKLSFERLSKYKYVAYIIYSKKIVCICDKKIKLYKKWKKNYLNHYVQFFGYKANEGQKTIYNWFQLVLQKEYFKEEYVEEEYAKKDEYDSDIYDNMEDNDLIQVAEIKKDSNQEFQAISIKERLDHIKDTKK</sequence>
<dbReference type="OrthoDB" id="2388513at2759"/>
<dbReference type="Proteomes" id="UP000789759">
    <property type="component" value="Unassembled WGS sequence"/>
</dbReference>
<organism evidence="1 2">
    <name type="scientific">Cetraspora pellucida</name>
    <dbReference type="NCBI Taxonomy" id="1433469"/>
    <lineage>
        <taxon>Eukaryota</taxon>
        <taxon>Fungi</taxon>
        <taxon>Fungi incertae sedis</taxon>
        <taxon>Mucoromycota</taxon>
        <taxon>Glomeromycotina</taxon>
        <taxon>Glomeromycetes</taxon>
        <taxon>Diversisporales</taxon>
        <taxon>Gigasporaceae</taxon>
        <taxon>Cetraspora</taxon>
    </lineage>
</organism>
<evidence type="ECO:0000313" key="1">
    <source>
        <dbReference type="EMBL" id="CAG8644443.1"/>
    </source>
</evidence>
<keyword evidence="2" id="KW-1185">Reference proteome</keyword>
<comment type="caution">
    <text evidence="1">The sequence shown here is derived from an EMBL/GenBank/DDBJ whole genome shotgun (WGS) entry which is preliminary data.</text>
</comment>
<dbReference type="EMBL" id="CAJVQA010006662">
    <property type="protein sequence ID" value="CAG8644443.1"/>
    <property type="molecule type" value="Genomic_DNA"/>
</dbReference>
<name>A0A9N9GYM7_9GLOM</name>
<protein>
    <submittedName>
        <fullName evidence="1">14811_t:CDS:1</fullName>
    </submittedName>
</protein>
<gene>
    <name evidence="1" type="ORF">CPELLU_LOCUS9019</name>
</gene>